<reference evidence="1 2" key="1">
    <citation type="submission" date="2019-05" db="EMBL/GenBank/DDBJ databases">
        <title>Another draft genome of Portunus trituberculatus and its Hox gene families provides insights of decapod evolution.</title>
        <authorList>
            <person name="Jeong J.-H."/>
            <person name="Song I."/>
            <person name="Kim S."/>
            <person name="Choi T."/>
            <person name="Kim D."/>
            <person name="Ryu S."/>
            <person name="Kim W."/>
        </authorList>
    </citation>
    <scope>NUCLEOTIDE SEQUENCE [LARGE SCALE GENOMIC DNA]</scope>
    <source>
        <tissue evidence="1">Muscle</tissue>
    </source>
</reference>
<proteinExistence type="predicted"/>
<organism evidence="1 2">
    <name type="scientific">Portunus trituberculatus</name>
    <name type="common">Swimming crab</name>
    <name type="synonym">Neptunus trituberculatus</name>
    <dbReference type="NCBI Taxonomy" id="210409"/>
    <lineage>
        <taxon>Eukaryota</taxon>
        <taxon>Metazoa</taxon>
        <taxon>Ecdysozoa</taxon>
        <taxon>Arthropoda</taxon>
        <taxon>Crustacea</taxon>
        <taxon>Multicrustacea</taxon>
        <taxon>Malacostraca</taxon>
        <taxon>Eumalacostraca</taxon>
        <taxon>Eucarida</taxon>
        <taxon>Decapoda</taxon>
        <taxon>Pleocyemata</taxon>
        <taxon>Brachyura</taxon>
        <taxon>Eubrachyura</taxon>
        <taxon>Portunoidea</taxon>
        <taxon>Portunidae</taxon>
        <taxon>Portuninae</taxon>
        <taxon>Portunus</taxon>
    </lineage>
</organism>
<name>A0A5B7EHG3_PORTR</name>
<sequence length="65" mass="6882">MGIKVLNVFLIRTGLGKLAQQTAPIDVSRPRVGSYTPLERTVAGTVGTNLSKGISKSAARVEKKT</sequence>
<evidence type="ECO:0000313" key="1">
    <source>
        <dbReference type="EMBL" id="MPC32835.1"/>
    </source>
</evidence>
<dbReference type="EMBL" id="VSRR010002706">
    <property type="protein sequence ID" value="MPC32835.1"/>
    <property type="molecule type" value="Genomic_DNA"/>
</dbReference>
<evidence type="ECO:0000313" key="2">
    <source>
        <dbReference type="Proteomes" id="UP000324222"/>
    </source>
</evidence>
<comment type="caution">
    <text evidence="1">The sequence shown here is derived from an EMBL/GenBank/DDBJ whole genome shotgun (WGS) entry which is preliminary data.</text>
</comment>
<protein>
    <submittedName>
        <fullName evidence="1">Uncharacterized protein</fullName>
    </submittedName>
</protein>
<keyword evidence="2" id="KW-1185">Reference proteome</keyword>
<gene>
    <name evidence="1" type="ORF">E2C01_026166</name>
</gene>
<dbReference type="AlphaFoldDB" id="A0A5B7EHG3"/>
<dbReference type="Proteomes" id="UP000324222">
    <property type="component" value="Unassembled WGS sequence"/>
</dbReference>
<accession>A0A5B7EHG3</accession>